<feature type="compositionally biased region" description="Basic and acidic residues" evidence="1">
    <location>
        <begin position="133"/>
        <end position="144"/>
    </location>
</feature>
<dbReference type="EMBL" id="KZ559139">
    <property type="protein sequence ID" value="PLB37940.1"/>
    <property type="molecule type" value="Genomic_DNA"/>
</dbReference>
<dbReference type="GeneID" id="36523626"/>
<evidence type="ECO:0000313" key="3">
    <source>
        <dbReference type="Proteomes" id="UP000234585"/>
    </source>
</evidence>
<dbReference type="RefSeq" id="XP_024671952.1">
    <property type="nucleotide sequence ID" value="XM_024816466.1"/>
</dbReference>
<dbReference type="Proteomes" id="UP000234585">
    <property type="component" value="Unassembled WGS sequence"/>
</dbReference>
<name>A0A2I2FBD4_ASPCN</name>
<accession>A0A2I2FBD4</accession>
<organism evidence="2 3">
    <name type="scientific">Aspergillus candidus</name>
    <dbReference type="NCBI Taxonomy" id="41067"/>
    <lineage>
        <taxon>Eukaryota</taxon>
        <taxon>Fungi</taxon>
        <taxon>Dikarya</taxon>
        <taxon>Ascomycota</taxon>
        <taxon>Pezizomycotina</taxon>
        <taxon>Eurotiomycetes</taxon>
        <taxon>Eurotiomycetidae</taxon>
        <taxon>Eurotiales</taxon>
        <taxon>Aspergillaceae</taxon>
        <taxon>Aspergillus</taxon>
        <taxon>Aspergillus subgen. Circumdati</taxon>
    </lineage>
</organism>
<keyword evidence="3" id="KW-1185">Reference proteome</keyword>
<feature type="region of interest" description="Disordered" evidence="1">
    <location>
        <begin position="123"/>
        <end position="144"/>
    </location>
</feature>
<reference evidence="2 3" key="1">
    <citation type="submission" date="2017-12" db="EMBL/GenBank/DDBJ databases">
        <authorList>
            <consortium name="DOE Joint Genome Institute"/>
            <person name="Haridas S."/>
            <person name="Kjaerbolling I."/>
            <person name="Vesth T.C."/>
            <person name="Frisvad J.C."/>
            <person name="Nybo J.L."/>
            <person name="Theobald S."/>
            <person name="Kuo A."/>
            <person name="Bowyer P."/>
            <person name="Matsuda Y."/>
            <person name="Mondo S."/>
            <person name="Lyhne E.K."/>
            <person name="Kogle M.E."/>
            <person name="Clum A."/>
            <person name="Lipzen A."/>
            <person name="Salamov A."/>
            <person name="Ngan C.Y."/>
            <person name="Daum C."/>
            <person name="Chiniquy J."/>
            <person name="Barry K."/>
            <person name="LaButti K."/>
            <person name="Simmons B.A."/>
            <person name="Magnuson J.K."/>
            <person name="Mortensen U.H."/>
            <person name="Larsen T.O."/>
            <person name="Grigoriev I.V."/>
            <person name="Baker S.E."/>
            <person name="Andersen M.R."/>
            <person name="Nordberg H.P."/>
            <person name="Cantor M.N."/>
            <person name="Hua S.X."/>
        </authorList>
    </citation>
    <scope>NUCLEOTIDE SEQUENCE [LARGE SCALE GENOMIC DNA]</scope>
    <source>
        <strain evidence="2 3">CBS 102.13</strain>
    </source>
</reference>
<dbReference type="AlphaFoldDB" id="A0A2I2FBD4"/>
<evidence type="ECO:0000256" key="1">
    <source>
        <dbReference type="SAM" id="MobiDB-lite"/>
    </source>
</evidence>
<protein>
    <submittedName>
        <fullName evidence="2">Uncharacterized protein</fullName>
    </submittedName>
</protein>
<sequence length="144" mass="15758">MKLSNIAPLSTTWMASAVTAREPYNAAYDQYCGNGQTQSSLSINGTPYSYYCDVEQSTGASPSLRVRSPEICADICDGDSSCDTAVWDRSNGQYMVISNDPLAVCQANLVKYMPVAPLCHGADTRRSPRTHKRDPAAAEHWHYS</sequence>
<gene>
    <name evidence="2" type="ORF">BDW47DRAFT_125924</name>
</gene>
<proteinExistence type="predicted"/>
<evidence type="ECO:0000313" key="2">
    <source>
        <dbReference type="EMBL" id="PLB37940.1"/>
    </source>
</evidence>